<reference evidence="1" key="1">
    <citation type="submission" date="2022-04" db="EMBL/GenBank/DDBJ databases">
        <title>Genome of the entomopathogenic fungus Entomophthora muscae.</title>
        <authorList>
            <person name="Elya C."/>
            <person name="Lovett B.R."/>
            <person name="Lee E."/>
            <person name="Macias A.M."/>
            <person name="Hajek A.E."/>
            <person name="De Bivort B.L."/>
            <person name="Kasson M.T."/>
            <person name="De Fine Licht H.H."/>
            <person name="Stajich J.E."/>
        </authorList>
    </citation>
    <scope>NUCLEOTIDE SEQUENCE</scope>
    <source>
        <strain evidence="1">Berkeley</strain>
    </source>
</reference>
<evidence type="ECO:0000313" key="2">
    <source>
        <dbReference type="Proteomes" id="UP001165960"/>
    </source>
</evidence>
<protein>
    <submittedName>
        <fullName evidence="1">Kinetochore protein Spc24</fullName>
    </submittedName>
</protein>
<gene>
    <name evidence="1" type="primary">kri1_2</name>
    <name evidence="1" type="ORF">DSO57_1012095</name>
</gene>
<dbReference type="EMBL" id="QTSX02005013">
    <property type="protein sequence ID" value="KAJ9062301.1"/>
    <property type="molecule type" value="Genomic_DNA"/>
</dbReference>
<name>A0ACC2SJF7_9FUNG</name>
<proteinExistence type="predicted"/>
<organism evidence="1 2">
    <name type="scientific">Entomophthora muscae</name>
    <dbReference type="NCBI Taxonomy" id="34485"/>
    <lineage>
        <taxon>Eukaryota</taxon>
        <taxon>Fungi</taxon>
        <taxon>Fungi incertae sedis</taxon>
        <taxon>Zoopagomycota</taxon>
        <taxon>Entomophthoromycotina</taxon>
        <taxon>Entomophthoromycetes</taxon>
        <taxon>Entomophthorales</taxon>
        <taxon>Entomophthoraceae</taxon>
        <taxon>Entomophthora</taxon>
    </lineage>
</organism>
<evidence type="ECO:0000313" key="1">
    <source>
        <dbReference type="EMBL" id="KAJ9062301.1"/>
    </source>
</evidence>
<accession>A0ACC2SJF7</accession>
<sequence length="370" mass="43007">MAASESKEDSDDEFFSKRKQTDEERLAEEEEYRRFLLQEMAKADSTKQVFDQWASYKDNPNIGQDDAFLMDYVLNRGWLDKDVGKVPTYDEIVGDIEDEEELDKVDNFEREYNFRFEEPGSSLINTYPRIIPGLIRETKSKRSIARSNRQKRKKAALLAEEEQLKRQKNEKMSEFKEKMQELDRLTGGKISRKDIEAALEADFDPETFGAALAADSCDDEDDNEKPQFDDDIDINHIENQQTPEEAEDIKEAAKKLLEDYYKLNREDKIDDLNTRFKYQKVEKDTGGLSFTDIILADDKDLNQVIPMAALAPFRESKKPFKPKSSKIRHLREKLVQEGHIAPSDLEEKKTKKSSHEKSKDSKKKKHKAKA</sequence>
<dbReference type="Proteomes" id="UP001165960">
    <property type="component" value="Unassembled WGS sequence"/>
</dbReference>
<comment type="caution">
    <text evidence="1">The sequence shown here is derived from an EMBL/GenBank/DDBJ whole genome shotgun (WGS) entry which is preliminary data.</text>
</comment>
<keyword evidence="2" id="KW-1185">Reference proteome</keyword>